<dbReference type="InterPro" id="IPR036612">
    <property type="entry name" value="KH_dom_type_1_sf"/>
</dbReference>
<protein>
    <recommendedName>
        <fullName evidence="2">K Homology domain-containing protein</fullName>
    </recommendedName>
</protein>
<evidence type="ECO:0000313" key="3">
    <source>
        <dbReference type="EMBL" id="KAL0265604.1"/>
    </source>
</evidence>
<dbReference type="InterPro" id="IPR055211">
    <property type="entry name" value="KH_PNO1_2nd"/>
</dbReference>
<dbReference type="Gene3D" id="3.30.1370.10">
    <property type="entry name" value="K Homology domain, type 1"/>
    <property type="match status" value="1"/>
</dbReference>
<dbReference type="GO" id="GO:0003723">
    <property type="term" value="F:RNA binding"/>
    <property type="evidence" value="ECO:0007669"/>
    <property type="project" value="UniProtKB-KW"/>
</dbReference>
<evidence type="ECO:0000259" key="2">
    <source>
        <dbReference type="SMART" id="SM00322"/>
    </source>
</evidence>
<dbReference type="EMBL" id="JARGDH010000006">
    <property type="protein sequence ID" value="KAL0265604.1"/>
    <property type="molecule type" value="Genomic_DNA"/>
</dbReference>
<dbReference type="GO" id="GO:0005634">
    <property type="term" value="C:nucleus"/>
    <property type="evidence" value="ECO:0007669"/>
    <property type="project" value="TreeGrafter"/>
</dbReference>
<organism evidence="3">
    <name type="scientific">Menopon gallinae</name>
    <name type="common">poultry shaft louse</name>
    <dbReference type="NCBI Taxonomy" id="328185"/>
    <lineage>
        <taxon>Eukaryota</taxon>
        <taxon>Metazoa</taxon>
        <taxon>Ecdysozoa</taxon>
        <taxon>Arthropoda</taxon>
        <taxon>Hexapoda</taxon>
        <taxon>Insecta</taxon>
        <taxon>Pterygota</taxon>
        <taxon>Neoptera</taxon>
        <taxon>Paraneoptera</taxon>
        <taxon>Psocodea</taxon>
        <taxon>Troctomorpha</taxon>
        <taxon>Phthiraptera</taxon>
        <taxon>Amblycera</taxon>
        <taxon>Menoponidae</taxon>
        <taxon>Menopon</taxon>
    </lineage>
</organism>
<keyword evidence="1" id="KW-0694">RNA-binding</keyword>
<name>A0AAW2H740_9NEOP</name>
<gene>
    <name evidence="3" type="ORF">PYX00_011317</name>
</gene>
<dbReference type="AlphaFoldDB" id="A0AAW2H740"/>
<proteinExistence type="predicted"/>
<feature type="domain" description="K Homology" evidence="2">
    <location>
        <begin position="92"/>
        <end position="160"/>
    </location>
</feature>
<dbReference type="InterPro" id="IPR004087">
    <property type="entry name" value="KH_dom"/>
</dbReference>
<dbReference type="SMART" id="SM00322">
    <property type="entry name" value="KH"/>
    <property type="match status" value="1"/>
</dbReference>
<accession>A0AAW2H740</accession>
<evidence type="ECO:0000256" key="1">
    <source>
        <dbReference type="ARBA" id="ARBA00022884"/>
    </source>
</evidence>
<reference evidence="3" key="1">
    <citation type="journal article" date="2024" name="Gigascience">
        <title>Chromosome-level genome of the poultry shaft louse Menopon gallinae provides insight into the host-switching and adaptive evolution of parasitic lice.</title>
        <authorList>
            <person name="Xu Y."/>
            <person name="Ma L."/>
            <person name="Liu S."/>
            <person name="Liang Y."/>
            <person name="Liu Q."/>
            <person name="He Z."/>
            <person name="Tian L."/>
            <person name="Duan Y."/>
            <person name="Cai W."/>
            <person name="Li H."/>
            <person name="Song F."/>
        </authorList>
    </citation>
    <scope>NUCLEOTIDE SEQUENCE</scope>
    <source>
        <strain evidence="3">Cailab_2023a</strain>
    </source>
</reference>
<dbReference type="SUPFAM" id="SSF54791">
    <property type="entry name" value="Eukaryotic type KH-domain (KH-domain type I)"/>
    <property type="match status" value="1"/>
</dbReference>
<sequence>MDEAQTLSVDIPAHKIGAIKRDWFKIYTPIVELCKLQIRMNLKTKRIDLRTCSETDEIAFLERAALLIKAVVAGFPVEDALFVLKGDVYLYSFEIHEVKLLKGDHLSRAIGRIIGRNGTTKKAIESTSKARVAVVDTKVHILGGADNISVAKDTICRLIMGSEPSKIHNRLRTLSAKLKEKYGPFETIYNSLD</sequence>
<dbReference type="PANTHER" id="PTHR12826:SF13">
    <property type="entry name" value="RNA-BINDING PROTEIN PNO1"/>
    <property type="match status" value="1"/>
</dbReference>
<comment type="caution">
    <text evidence="3">The sequence shown here is derived from an EMBL/GenBank/DDBJ whole genome shotgun (WGS) entry which is preliminary data.</text>
</comment>
<dbReference type="Pfam" id="PF22891">
    <property type="entry name" value="KH_PNO1_2nd"/>
    <property type="match status" value="1"/>
</dbReference>
<dbReference type="PANTHER" id="PTHR12826">
    <property type="entry name" value="RIBONUCLEASE Y"/>
    <property type="match status" value="1"/>
</dbReference>